<accession>A0A0F9IEW0</accession>
<dbReference type="EMBL" id="LAZR01021254">
    <property type="protein sequence ID" value="KKL85962.1"/>
    <property type="molecule type" value="Genomic_DNA"/>
</dbReference>
<proteinExistence type="predicted"/>
<reference evidence="1" key="1">
    <citation type="journal article" date="2015" name="Nature">
        <title>Complex archaea that bridge the gap between prokaryotes and eukaryotes.</title>
        <authorList>
            <person name="Spang A."/>
            <person name="Saw J.H."/>
            <person name="Jorgensen S.L."/>
            <person name="Zaremba-Niedzwiedzka K."/>
            <person name="Martijn J."/>
            <person name="Lind A.E."/>
            <person name="van Eijk R."/>
            <person name="Schleper C."/>
            <person name="Guy L."/>
            <person name="Ettema T.J."/>
        </authorList>
    </citation>
    <scope>NUCLEOTIDE SEQUENCE</scope>
</reference>
<evidence type="ECO:0000313" key="1">
    <source>
        <dbReference type="EMBL" id="KKL85962.1"/>
    </source>
</evidence>
<name>A0A0F9IEW0_9ZZZZ</name>
<organism evidence="1">
    <name type="scientific">marine sediment metagenome</name>
    <dbReference type="NCBI Taxonomy" id="412755"/>
    <lineage>
        <taxon>unclassified sequences</taxon>
        <taxon>metagenomes</taxon>
        <taxon>ecological metagenomes</taxon>
    </lineage>
</organism>
<protein>
    <submittedName>
        <fullName evidence="1">Uncharacterized protein</fullName>
    </submittedName>
</protein>
<sequence length="84" mass="9486">MVSVANRNDKRLHSCGATMDRLMSVPRLTFIKAYSKDKILDTLNEEAKRPSINGGEVRSRRSQRALASGLDYVRPLEDKVFTGF</sequence>
<dbReference type="AlphaFoldDB" id="A0A0F9IEW0"/>
<comment type="caution">
    <text evidence="1">The sequence shown here is derived from an EMBL/GenBank/DDBJ whole genome shotgun (WGS) entry which is preliminary data.</text>
</comment>
<gene>
    <name evidence="1" type="ORF">LCGC14_1949510</name>
</gene>